<dbReference type="FunFam" id="2.40.70.10:FF:000013">
    <property type="entry name" value="Aspartyl protease AED1"/>
    <property type="match status" value="1"/>
</dbReference>
<dbReference type="Proteomes" id="UP000187406">
    <property type="component" value="Unassembled WGS sequence"/>
</dbReference>
<dbReference type="InterPro" id="IPR001461">
    <property type="entry name" value="Aspartic_peptidase_A1"/>
</dbReference>
<dbReference type="InterPro" id="IPR032861">
    <property type="entry name" value="TAXi_N"/>
</dbReference>
<feature type="domain" description="Peptidase A1" evidence="9">
    <location>
        <begin position="72"/>
        <end position="412"/>
    </location>
</feature>
<feature type="transmembrane region" description="Helical" evidence="8">
    <location>
        <begin position="360"/>
        <end position="379"/>
    </location>
</feature>
<dbReference type="InterPro" id="IPR032799">
    <property type="entry name" value="TAXi_C"/>
</dbReference>
<evidence type="ECO:0000313" key="10">
    <source>
        <dbReference type="EMBL" id="GAV77592.1"/>
    </source>
</evidence>
<keyword evidence="11" id="KW-1185">Reference proteome</keyword>
<dbReference type="Pfam" id="PF14541">
    <property type="entry name" value="TAXi_C"/>
    <property type="match status" value="1"/>
</dbReference>
<dbReference type="PANTHER" id="PTHR13683">
    <property type="entry name" value="ASPARTYL PROTEASES"/>
    <property type="match status" value="1"/>
</dbReference>
<evidence type="ECO:0000256" key="4">
    <source>
        <dbReference type="ARBA" id="ARBA00022750"/>
    </source>
</evidence>
<name>A0A1Q3CBV5_CEPFO</name>
<dbReference type="GO" id="GO:0006508">
    <property type="term" value="P:proteolysis"/>
    <property type="evidence" value="ECO:0007669"/>
    <property type="project" value="UniProtKB-KW"/>
</dbReference>
<keyword evidence="8" id="KW-0472">Membrane</keyword>
<organism evidence="10 11">
    <name type="scientific">Cephalotus follicularis</name>
    <name type="common">Albany pitcher plant</name>
    <dbReference type="NCBI Taxonomy" id="3775"/>
    <lineage>
        <taxon>Eukaryota</taxon>
        <taxon>Viridiplantae</taxon>
        <taxon>Streptophyta</taxon>
        <taxon>Embryophyta</taxon>
        <taxon>Tracheophyta</taxon>
        <taxon>Spermatophyta</taxon>
        <taxon>Magnoliopsida</taxon>
        <taxon>eudicotyledons</taxon>
        <taxon>Gunneridae</taxon>
        <taxon>Pentapetalae</taxon>
        <taxon>rosids</taxon>
        <taxon>fabids</taxon>
        <taxon>Oxalidales</taxon>
        <taxon>Cephalotaceae</taxon>
        <taxon>Cephalotus</taxon>
    </lineage>
</organism>
<dbReference type="InterPro" id="IPR033121">
    <property type="entry name" value="PEPTIDASE_A1"/>
</dbReference>
<gene>
    <name evidence="10" type="ORF">CFOL_v3_21063</name>
</gene>
<keyword evidence="8" id="KW-0812">Transmembrane</keyword>
<dbReference type="SUPFAM" id="SSF50630">
    <property type="entry name" value="Acid proteases"/>
    <property type="match status" value="1"/>
</dbReference>
<evidence type="ECO:0000256" key="2">
    <source>
        <dbReference type="ARBA" id="ARBA00022670"/>
    </source>
</evidence>
<comment type="caution">
    <text evidence="10">The sequence shown here is derived from an EMBL/GenBank/DDBJ whole genome shotgun (WGS) entry which is preliminary data.</text>
</comment>
<dbReference type="InterPro" id="IPR021109">
    <property type="entry name" value="Peptidase_aspartic_dom_sf"/>
</dbReference>
<sequence>DEKSTLKVVHKHGPCSPHKQHKVKVPSHEEILRLDQARVDSIHSKISNSIAKSKDSATLPATYGAILGTGNYIATVGFGTPKKDFSLELDTGSDLTWIQCLPCVRFCYRQLGPIFNPSKSSSYKNISCNSATCKTIVSGTGNEPGCLDSTCLYGIEYGDGSFTVGYLAKDTLAITFKYKFPNIVFGCGQYNEGSFGLAAGLLGLGRDKVSIVSQTEKKFKGIFSYCLPSFSSSTGYLTFGYSRPLPSLIQYMYTPFGPLSYATTFYGVIVIGIKVGGSFLPISPLVFSCPGTIFDSGTVITRLPPAAYSALRTAFREEMSEYPTAPAYSIFDTCYNISAYSTVSVPTISIYFANYVEMPIAVYGILYVFSPALACLAFVGNSNDSDLGIIGNYQQQTLGILYNNRAYKIGIATNGCN</sequence>
<protein>
    <submittedName>
        <fullName evidence="10">Asp domain-containing protein</fullName>
    </submittedName>
</protein>
<dbReference type="EMBL" id="BDDD01001650">
    <property type="protein sequence ID" value="GAV77592.1"/>
    <property type="molecule type" value="Genomic_DNA"/>
</dbReference>
<evidence type="ECO:0000256" key="3">
    <source>
        <dbReference type="ARBA" id="ARBA00022729"/>
    </source>
</evidence>
<evidence type="ECO:0000256" key="5">
    <source>
        <dbReference type="ARBA" id="ARBA00022801"/>
    </source>
</evidence>
<keyword evidence="8" id="KW-1133">Transmembrane helix</keyword>
<dbReference type="Gene3D" id="2.40.70.10">
    <property type="entry name" value="Acid Proteases"/>
    <property type="match status" value="2"/>
</dbReference>
<proteinExistence type="inferred from homology"/>
<dbReference type="GO" id="GO:0004190">
    <property type="term" value="F:aspartic-type endopeptidase activity"/>
    <property type="evidence" value="ECO:0007669"/>
    <property type="project" value="UniProtKB-KW"/>
</dbReference>
<feature type="active site" evidence="7">
    <location>
        <position position="90"/>
    </location>
</feature>
<keyword evidence="3" id="KW-0732">Signal</keyword>
<dbReference type="OrthoDB" id="2747330at2759"/>
<dbReference type="InParanoid" id="A0A1Q3CBV5"/>
<dbReference type="Pfam" id="PF14543">
    <property type="entry name" value="TAXi_N"/>
    <property type="match status" value="1"/>
</dbReference>
<evidence type="ECO:0000256" key="6">
    <source>
        <dbReference type="ARBA" id="ARBA00023157"/>
    </source>
</evidence>
<evidence type="ECO:0000256" key="8">
    <source>
        <dbReference type="SAM" id="Phobius"/>
    </source>
</evidence>
<dbReference type="PANTHER" id="PTHR13683:SF750">
    <property type="entry name" value="ASPARTYL PROTEASE AED1"/>
    <property type="match status" value="1"/>
</dbReference>
<evidence type="ECO:0000259" key="9">
    <source>
        <dbReference type="PROSITE" id="PS51767"/>
    </source>
</evidence>
<feature type="active site" evidence="7">
    <location>
        <position position="295"/>
    </location>
</feature>
<evidence type="ECO:0000313" key="11">
    <source>
        <dbReference type="Proteomes" id="UP000187406"/>
    </source>
</evidence>
<dbReference type="AlphaFoldDB" id="A0A1Q3CBV5"/>
<evidence type="ECO:0000256" key="1">
    <source>
        <dbReference type="ARBA" id="ARBA00007447"/>
    </source>
</evidence>
<keyword evidence="2" id="KW-0645">Protease</keyword>
<comment type="similarity">
    <text evidence="1">Belongs to the peptidase A1 family.</text>
</comment>
<reference evidence="11" key="1">
    <citation type="submission" date="2016-04" db="EMBL/GenBank/DDBJ databases">
        <title>Cephalotus genome sequencing.</title>
        <authorList>
            <person name="Fukushima K."/>
            <person name="Hasebe M."/>
            <person name="Fang X."/>
        </authorList>
    </citation>
    <scope>NUCLEOTIDE SEQUENCE [LARGE SCALE GENOMIC DNA]</scope>
    <source>
        <strain evidence="11">cv. St1</strain>
    </source>
</reference>
<keyword evidence="5" id="KW-0378">Hydrolase</keyword>
<accession>A0A1Q3CBV5</accession>
<keyword evidence="4" id="KW-0064">Aspartyl protease</keyword>
<dbReference type="PROSITE" id="PS51767">
    <property type="entry name" value="PEPTIDASE_A1"/>
    <property type="match status" value="1"/>
</dbReference>
<dbReference type="STRING" id="3775.A0A1Q3CBV5"/>
<keyword evidence="6" id="KW-1015">Disulfide bond</keyword>
<dbReference type="FunFam" id="2.40.70.10:FF:000021">
    <property type="entry name" value="Aspartyl protease AED1"/>
    <property type="match status" value="1"/>
</dbReference>
<evidence type="ECO:0000256" key="7">
    <source>
        <dbReference type="PIRSR" id="PIRSR601461-1"/>
    </source>
</evidence>
<feature type="non-terminal residue" evidence="10">
    <location>
        <position position="1"/>
    </location>
</feature>